<dbReference type="InterPro" id="IPR041700">
    <property type="entry name" value="OMP_b-brl_3"/>
</dbReference>
<feature type="domain" description="Outer membrane protein beta-barrel" evidence="5">
    <location>
        <begin position="396"/>
        <end position="793"/>
    </location>
</feature>
<dbReference type="InterPro" id="IPR036942">
    <property type="entry name" value="Beta-barrel_TonB_sf"/>
</dbReference>
<evidence type="ECO:0000256" key="2">
    <source>
        <dbReference type="ARBA" id="ARBA00023136"/>
    </source>
</evidence>
<dbReference type="SUPFAM" id="SSF56935">
    <property type="entry name" value="Porins"/>
    <property type="match status" value="1"/>
</dbReference>
<feature type="chain" id="PRO_5010521925" evidence="4">
    <location>
        <begin position="25"/>
        <end position="820"/>
    </location>
</feature>
<dbReference type="Gene3D" id="2.60.40.1120">
    <property type="entry name" value="Carboxypeptidase-like, regulatory domain"/>
    <property type="match status" value="1"/>
</dbReference>
<evidence type="ECO:0000259" key="5">
    <source>
        <dbReference type="Pfam" id="PF14905"/>
    </source>
</evidence>
<keyword evidence="2" id="KW-0472">Membrane</keyword>
<evidence type="ECO:0000313" key="6">
    <source>
        <dbReference type="EMBL" id="SJZ49241.1"/>
    </source>
</evidence>
<evidence type="ECO:0000256" key="4">
    <source>
        <dbReference type="SAM" id="SignalP"/>
    </source>
</evidence>
<dbReference type="RefSeq" id="WP_078830238.1">
    <property type="nucleotide sequence ID" value="NZ_FUWH01000002.1"/>
</dbReference>
<feature type="signal peptide" evidence="4">
    <location>
        <begin position="1"/>
        <end position="24"/>
    </location>
</feature>
<dbReference type="Gene3D" id="2.40.170.20">
    <property type="entry name" value="TonB-dependent receptor, beta-barrel domain"/>
    <property type="match status" value="1"/>
</dbReference>
<dbReference type="PANTHER" id="PTHR40980">
    <property type="entry name" value="PLUG DOMAIN-CONTAINING PROTEIN"/>
    <property type="match status" value="1"/>
</dbReference>
<dbReference type="EMBL" id="FUWH01000002">
    <property type="protein sequence ID" value="SJZ49241.1"/>
    <property type="molecule type" value="Genomic_DNA"/>
</dbReference>
<dbReference type="Pfam" id="PF14905">
    <property type="entry name" value="OMP_b-brl_3"/>
    <property type="match status" value="1"/>
</dbReference>
<accession>A0A1T4L3V7</accession>
<proteinExistence type="predicted"/>
<protein>
    <submittedName>
        <fullName evidence="6">Outer membrane receptor proteins, mostly Fe transport</fullName>
    </submittedName>
</protein>
<dbReference type="Proteomes" id="UP000190888">
    <property type="component" value="Unassembled WGS sequence"/>
</dbReference>
<evidence type="ECO:0000256" key="3">
    <source>
        <dbReference type="ARBA" id="ARBA00023237"/>
    </source>
</evidence>
<dbReference type="AlphaFoldDB" id="A0A1T4L3V7"/>
<keyword evidence="3" id="KW-0998">Cell outer membrane</keyword>
<dbReference type="SUPFAM" id="SSF49464">
    <property type="entry name" value="Carboxypeptidase regulatory domain-like"/>
    <property type="match status" value="1"/>
</dbReference>
<evidence type="ECO:0000313" key="7">
    <source>
        <dbReference type="Proteomes" id="UP000190888"/>
    </source>
</evidence>
<keyword evidence="7" id="KW-1185">Reference proteome</keyword>
<dbReference type="InterPro" id="IPR008969">
    <property type="entry name" value="CarboxyPept-like_regulatory"/>
</dbReference>
<evidence type="ECO:0000256" key="1">
    <source>
        <dbReference type="ARBA" id="ARBA00004442"/>
    </source>
</evidence>
<keyword evidence="6" id="KW-0675">Receptor</keyword>
<organism evidence="6 7">
    <name type="scientific">Sediminibacterium ginsengisoli</name>
    <dbReference type="NCBI Taxonomy" id="413434"/>
    <lineage>
        <taxon>Bacteria</taxon>
        <taxon>Pseudomonadati</taxon>
        <taxon>Bacteroidota</taxon>
        <taxon>Chitinophagia</taxon>
        <taxon>Chitinophagales</taxon>
        <taxon>Chitinophagaceae</taxon>
        <taxon>Sediminibacterium</taxon>
    </lineage>
</organism>
<gene>
    <name evidence="6" type="ORF">SAMN04488132_102279</name>
</gene>
<keyword evidence="4" id="KW-0732">Signal</keyword>
<reference evidence="6 7" key="1">
    <citation type="submission" date="2017-02" db="EMBL/GenBank/DDBJ databases">
        <authorList>
            <person name="Peterson S.W."/>
        </authorList>
    </citation>
    <scope>NUCLEOTIDE SEQUENCE [LARGE SCALE GENOMIC DNA]</scope>
    <source>
        <strain evidence="6 7">DSM 22335</strain>
    </source>
</reference>
<dbReference type="Pfam" id="PF13715">
    <property type="entry name" value="CarbopepD_reg_2"/>
    <property type="match status" value="1"/>
</dbReference>
<dbReference type="GO" id="GO:0009279">
    <property type="term" value="C:cell outer membrane"/>
    <property type="evidence" value="ECO:0007669"/>
    <property type="project" value="UniProtKB-SubCell"/>
</dbReference>
<dbReference type="PANTHER" id="PTHR40980:SF4">
    <property type="entry name" value="TONB-DEPENDENT RECEPTOR-LIKE BETA-BARREL DOMAIN-CONTAINING PROTEIN"/>
    <property type="match status" value="1"/>
</dbReference>
<name>A0A1T4L3V7_9BACT</name>
<dbReference type="STRING" id="413434.SAMN04488132_102279"/>
<comment type="subcellular location">
    <subcellularLocation>
        <location evidence="1">Cell outer membrane</location>
    </subcellularLocation>
</comment>
<dbReference type="OrthoDB" id="905812at2"/>
<sequence>MKNFVALVLLLGIGHLLPAQNRNAKDKGMVGIIIGNVLDAKSGKPLPYANLLLSKMNDTAKGIRNAADKNGAFEFTALPFGYYRLTVEAVGFAKTNLDSIYLREERYDFNLGDIKLNDNSTALDEVVVYAEKPLIENKDDKLTYNVGESALSSGSSTAELLKNIPLVNNDPDGKILLKGKEPKILIDDKPTDLSAQQLQDLLESMPGSSIEKIEIMSNPPPQYATETGGVINIVTKKGKIGWVGRVTASGGTRGEGNTAGNASYRNKQFSININGGVTGSVFTGNSYSNRENIYKDSTNGLYTQSNYKNKSLRPNLRLQVDYEINKQNTLNFTYQGNLNMFDNMSFTEYRNINRFDDVYKISNRKNGSDGTGYGHNVSVSYTRRAKNNLAEYFRVILNGNVGKNDNDLNYFQQFLRPDYVPTGVDSTQAQLLDNYSRSGSLRVDYNKPLMWKGSNFSTGATYQKSHNHNALNTSYLRKSDSVFIPNDLLSNDFKFYQDIFTIRAGLSFLFPGQLRVTGGAQAEQTTMSFDFIKGNVSNVDNKYWNVLPNLTIRKEFNKTLNTSLVYRATIRRPGIGELNPNITYTDPYNIRFGNPFLRPSTSDNFDWNVSWIKGKYYVNTSVGYNKVKEVINSIRTLVGGGKTETTWLNIADRQEYEASVFGGFTFSRVFRVNGSVVFRHNQYGEREKVLYKYRDGNTFLTTLNYSFTPSNVLSFEGNARFNNYADAQGKSRSNLNMNFGIQRKFMDRRLIVTLNIIDPFTVQKYTTYTYGPNFNLENFSSTNSRNFRLTVSYQLNRIVQKPQMSEKQKKAMLDKLKTKK</sequence>